<name>A0AB34KIL2_9PEZI</name>
<dbReference type="Pfam" id="PF01042">
    <property type="entry name" value="Ribonuc_L-PSP"/>
    <property type="match status" value="1"/>
</dbReference>
<accession>A0AB34KIL2</accession>
<dbReference type="GeneID" id="96009717"/>
<dbReference type="RefSeq" id="XP_069226190.1">
    <property type="nucleotide sequence ID" value="XM_069376879.1"/>
</dbReference>
<keyword evidence="2" id="KW-1185">Reference proteome</keyword>
<dbReference type="GO" id="GO:0019239">
    <property type="term" value="F:deaminase activity"/>
    <property type="evidence" value="ECO:0007669"/>
    <property type="project" value="TreeGrafter"/>
</dbReference>
<sequence length="142" mass="16086">MSDLQHYAYDGFGTKQRRDVYYNQAVRIPAGADRIECSGQGGWDPKTFKIPDDVNAQIDQAFANVELTLKDSGIKDGWKTVFRVNSYHVGLQGNEQETLARMVENMKKYMPDHQPIWTCIGVAALAEPEMKVEIEVVAFDEK</sequence>
<dbReference type="GO" id="GO:0005829">
    <property type="term" value="C:cytosol"/>
    <property type="evidence" value="ECO:0007669"/>
    <property type="project" value="TreeGrafter"/>
</dbReference>
<reference evidence="1 2" key="1">
    <citation type="journal article" date="2020" name="Microbiol. Resour. Announc.">
        <title>Draft Genome Sequence of a Cladosporium Species Isolated from the Mesophotic Ascidian Didemnum maculosum.</title>
        <authorList>
            <person name="Gioti A."/>
            <person name="Siaperas R."/>
            <person name="Nikolaivits E."/>
            <person name="Le Goff G."/>
            <person name="Ouazzani J."/>
            <person name="Kotoulas G."/>
            <person name="Topakas E."/>
        </authorList>
    </citation>
    <scope>NUCLEOTIDE SEQUENCE [LARGE SCALE GENOMIC DNA]</scope>
    <source>
        <strain evidence="1 2">TM138-S3</strain>
    </source>
</reference>
<protein>
    <submittedName>
        <fullName evidence="1">Uncharacterized protein</fullName>
    </submittedName>
</protein>
<evidence type="ECO:0000313" key="1">
    <source>
        <dbReference type="EMBL" id="KAL1583083.1"/>
    </source>
</evidence>
<proteinExistence type="predicted"/>
<gene>
    <name evidence="1" type="ORF">WHR41_08275</name>
</gene>
<dbReference type="SUPFAM" id="SSF55298">
    <property type="entry name" value="YjgF-like"/>
    <property type="match status" value="1"/>
</dbReference>
<dbReference type="Proteomes" id="UP000803884">
    <property type="component" value="Unassembled WGS sequence"/>
</dbReference>
<dbReference type="CDD" id="cd06152">
    <property type="entry name" value="YjgF_YER057c_UK114_like_4"/>
    <property type="match status" value="1"/>
</dbReference>
<comment type="caution">
    <text evidence="1">The sequence shown here is derived from an EMBL/GenBank/DDBJ whole genome shotgun (WGS) entry which is preliminary data.</text>
</comment>
<dbReference type="InterPro" id="IPR006175">
    <property type="entry name" value="YjgF/YER057c/UK114"/>
</dbReference>
<dbReference type="AlphaFoldDB" id="A0AB34KIL2"/>
<dbReference type="Gene3D" id="3.30.1330.40">
    <property type="entry name" value="RutC-like"/>
    <property type="match status" value="1"/>
</dbReference>
<dbReference type="EMBL" id="JAAQHG020000039">
    <property type="protein sequence ID" value="KAL1583083.1"/>
    <property type="molecule type" value="Genomic_DNA"/>
</dbReference>
<dbReference type="PANTHER" id="PTHR11803">
    <property type="entry name" value="2-IMINOBUTANOATE/2-IMINOPROPANOATE DEAMINASE RIDA"/>
    <property type="match status" value="1"/>
</dbReference>
<organism evidence="1 2">
    <name type="scientific">Cladosporium halotolerans</name>
    <dbReference type="NCBI Taxonomy" id="1052096"/>
    <lineage>
        <taxon>Eukaryota</taxon>
        <taxon>Fungi</taxon>
        <taxon>Dikarya</taxon>
        <taxon>Ascomycota</taxon>
        <taxon>Pezizomycotina</taxon>
        <taxon>Dothideomycetes</taxon>
        <taxon>Dothideomycetidae</taxon>
        <taxon>Cladosporiales</taxon>
        <taxon>Cladosporiaceae</taxon>
        <taxon>Cladosporium</taxon>
    </lineage>
</organism>
<dbReference type="InterPro" id="IPR035959">
    <property type="entry name" value="RutC-like_sf"/>
</dbReference>
<dbReference type="GO" id="GO:0005739">
    <property type="term" value="C:mitochondrion"/>
    <property type="evidence" value="ECO:0007669"/>
    <property type="project" value="TreeGrafter"/>
</dbReference>
<evidence type="ECO:0000313" key="2">
    <source>
        <dbReference type="Proteomes" id="UP000803884"/>
    </source>
</evidence>
<dbReference type="PANTHER" id="PTHR11803:SF39">
    <property type="entry name" value="2-IMINOBUTANOATE_2-IMINOPROPANOATE DEAMINASE"/>
    <property type="match status" value="1"/>
</dbReference>